<dbReference type="EMBL" id="BARU01001474">
    <property type="protein sequence ID" value="GAH31176.1"/>
    <property type="molecule type" value="Genomic_DNA"/>
</dbReference>
<proteinExistence type="predicted"/>
<reference evidence="1" key="1">
    <citation type="journal article" date="2014" name="Front. Microbiol.">
        <title>High frequency of phylogenetically diverse reductive dehalogenase-homologous genes in deep subseafloor sedimentary metagenomes.</title>
        <authorList>
            <person name="Kawai M."/>
            <person name="Futagami T."/>
            <person name="Toyoda A."/>
            <person name="Takaki Y."/>
            <person name="Nishi S."/>
            <person name="Hori S."/>
            <person name="Arai W."/>
            <person name="Tsubouchi T."/>
            <person name="Morono Y."/>
            <person name="Uchiyama I."/>
            <person name="Ito T."/>
            <person name="Fujiyama A."/>
            <person name="Inagaki F."/>
            <person name="Takami H."/>
        </authorList>
    </citation>
    <scope>NUCLEOTIDE SEQUENCE</scope>
    <source>
        <strain evidence="1">Expedition CK06-06</strain>
    </source>
</reference>
<gene>
    <name evidence="1" type="ORF">S03H2_03864</name>
</gene>
<comment type="caution">
    <text evidence="1">The sequence shown here is derived from an EMBL/GenBank/DDBJ whole genome shotgun (WGS) entry which is preliminary data.</text>
</comment>
<sequence length="30" mass="3499">MVRKKDGVKTVKEMVESGVFGNRTEEVKWM</sequence>
<dbReference type="AlphaFoldDB" id="X1ED01"/>
<evidence type="ECO:0000313" key="1">
    <source>
        <dbReference type="EMBL" id="GAH31176.1"/>
    </source>
</evidence>
<protein>
    <submittedName>
        <fullName evidence="1">Uncharacterized protein</fullName>
    </submittedName>
</protein>
<name>X1ED01_9ZZZZ</name>
<accession>X1ED01</accession>
<feature type="non-terminal residue" evidence="1">
    <location>
        <position position="30"/>
    </location>
</feature>
<organism evidence="1">
    <name type="scientific">marine sediment metagenome</name>
    <dbReference type="NCBI Taxonomy" id="412755"/>
    <lineage>
        <taxon>unclassified sequences</taxon>
        <taxon>metagenomes</taxon>
        <taxon>ecological metagenomes</taxon>
    </lineage>
</organism>